<dbReference type="InterPro" id="IPR043128">
    <property type="entry name" value="Rev_trsase/Diguanyl_cyclase"/>
</dbReference>
<dbReference type="Pfam" id="PF08447">
    <property type="entry name" value="PAS_3"/>
    <property type="match status" value="1"/>
</dbReference>
<dbReference type="EMBL" id="ATJV01000024">
    <property type="protein sequence ID" value="EPZ16940.1"/>
    <property type="molecule type" value="Genomic_DNA"/>
</dbReference>
<feature type="domain" description="PAS" evidence="1">
    <location>
        <begin position="14"/>
        <end position="86"/>
    </location>
</feature>
<organism evidence="4 5">
    <name type="scientific">Thauera terpenica 58Eu</name>
    <dbReference type="NCBI Taxonomy" id="1348657"/>
    <lineage>
        <taxon>Bacteria</taxon>
        <taxon>Pseudomonadati</taxon>
        <taxon>Pseudomonadota</taxon>
        <taxon>Betaproteobacteria</taxon>
        <taxon>Rhodocyclales</taxon>
        <taxon>Zoogloeaceae</taxon>
        <taxon>Thauera</taxon>
    </lineage>
</organism>
<dbReference type="SMART" id="SM00267">
    <property type="entry name" value="GGDEF"/>
    <property type="match status" value="1"/>
</dbReference>
<evidence type="ECO:0000259" key="2">
    <source>
        <dbReference type="PROSITE" id="PS50113"/>
    </source>
</evidence>
<feature type="domain" description="PAS" evidence="1">
    <location>
        <begin position="167"/>
        <end position="207"/>
    </location>
</feature>
<dbReference type="InterPro" id="IPR000160">
    <property type="entry name" value="GGDEF_dom"/>
</dbReference>
<dbReference type="FunFam" id="3.30.70.270:FF:000001">
    <property type="entry name" value="Diguanylate cyclase domain protein"/>
    <property type="match status" value="1"/>
</dbReference>
<dbReference type="RefSeq" id="WP_021248084.1">
    <property type="nucleotide sequence ID" value="NZ_ATJV01000024.1"/>
</dbReference>
<evidence type="ECO:0000313" key="5">
    <source>
        <dbReference type="Proteomes" id="UP000015455"/>
    </source>
</evidence>
<proteinExistence type="predicted"/>
<dbReference type="PANTHER" id="PTHR44757:SF2">
    <property type="entry name" value="BIOFILM ARCHITECTURE MAINTENANCE PROTEIN MBAA"/>
    <property type="match status" value="1"/>
</dbReference>
<accession>S9ZHR5</accession>
<keyword evidence="5" id="KW-1185">Reference proteome</keyword>
<dbReference type="PANTHER" id="PTHR44757">
    <property type="entry name" value="DIGUANYLATE CYCLASE DGCP"/>
    <property type="match status" value="1"/>
</dbReference>
<dbReference type="InterPro" id="IPR052155">
    <property type="entry name" value="Biofilm_reg_signaling"/>
</dbReference>
<dbReference type="SMART" id="SM00091">
    <property type="entry name" value="PAS"/>
    <property type="match status" value="2"/>
</dbReference>
<evidence type="ECO:0008006" key="6">
    <source>
        <dbReference type="Google" id="ProtNLM"/>
    </source>
</evidence>
<feature type="domain" description="GGDEF" evidence="3">
    <location>
        <begin position="329"/>
        <end position="462"/>
    </location>
</feature>
<sequence>MILWSRRATSEDSELRLLRQVAEGVNGIEAVFDRGLRLLWISPSIARVTGFTPQECVEADDLFTLLVHDSDRAHARRMAAQVGSDGLARDFELRFCRRDGEVVWVASHWRAVPVAGDGDGDGAVALQLSAEEIQTRKETEYKLLETVTELRRAQALREHYLVRSNDERQRLSALLNLIRLGIMFMDRDRRVLYYNRAMLQIWGYPPDAHLIGMRESVLQSTVAPLLEDAQGYFAHIKEVLDAHQMVSAEYEFRFADGRIVTDRSAVVEGASAGLGIGRVWIYEDVTAERRISAQLISMAERDPLTNIFNRRRFHEELERTLADAARRGVEVGLLGIDLDGFKPVNDAFGHQAGDEVLIKLVDRVASIVRRNEMFFRIGGDEFAVLVPDTRASELSELANRLCEAIAGLRFEFDGQPASVTASIGIALYPENGLEAQALVAAADEAMYCSKAGGRNCWTLSARLAAESVRMPVSSSDEPDSKED</sequence>
<dbReference type="OrthoDB" id="9813903at2"/>
<reference evidence="4 5" key="1">
    <citation type="submission" date="2013-06" db="EMBL/GenBank/DDBJ databases">
        <title>Draft genome sequence of Thauera terpenica.</title>
        <authorList>
            <person name="Liu B."/>
            <person name="Frostegard A.H."/>
            <person name="Shapleigh J.P."/>
        </authorList>
    </citation>
    <scope>NUCLEOTIDE SEQUENCE [LARGE SCALE GENOMIC DNA]</scope>
    <source>
        <strain evidence="4 5">58Eu</strain>
    </source>
</reference>
<dbReference type="InterPro" id="IPR013655">
    <property type="entry name" value="PAS_fold_3"/>
</dbReference>
<dbReference type="PROSITE" id="PS50112">
    <property type="entry name" value="PAS"/>
    <property type="match status" value="2"/>
</dbReference>
<dbReference type="InterPro" id="IPR000014">
    <property type="entry name" value="PAS"/>
</dbReference>
<dbReference type="CDD" id="cd01949">
    <property type="entry name" value="GGDEF"/>
    <property type="match status" value="1"/>
</dbReference>
<dbReference type="AlphaFoldDB" id="S9ZHR5"/>
<comment type="caution">
    <text evidence="4">The sequence shown here is derived from an EMBL/GenBank/DDBJ whole genome shotgun (WGS) entry which is preliminary data.</text>
</comment>
<gene>
    <name evidence="4" type="ORF">M622_10495</name>
</gene>
<dbReference type="SUPFAM" id="SSF55073">
    <property type="entry name" value="Nucleotide cyclase"/>
    <property type="match status" value="1"/>
</dbReference>
<name>S9ZHR5_9RHOO</name>
<protein>
    <recommendedName>
        <fullName evidence="6">Diguanylate cyclase</fullName>
    </recommendedName>
</protein>
<dbReference type="GO" id="GO:0003824">
    <property type="term" value="F:catalytic activity"/>
    <property type="evidence" value="ECO:0007669"/>
    <property type="project" value="UniProtKB-ARBA"/>
</dbReference>
<dbReference type="PROSITE" id="PS50887">
    <property type="entry name" value="GGDEF"/>
    <property type="match status" value="1"/>
</dbReference>
<dbReference type="Pfam" id="PF12860">
    <property type="entry name" value="PAS_7"/>
    <property type="match status" value="1"/>
</dbReference>
<dbReference type="Pfam" id="PF00990">
    <property type="entry name" value="GGDEF"/>
    <property type="match status" value="1"/>
</dbReference>
<feature type="domain" description="PAC" evidence="2">
    <location>
        <begin position="89"/>
        <end position="145"/>
    </location>
</feature>
<dbReference type="InterPro" id="IPR035965">
    <property type="entry name" value="PAS-like_dom_sf"/>
</dbReference>
<dbReference type="PATRIC" id="fig|1348657.5.peg.637"/>
<dbReference type="InterPro" id="IPR029787">
    <property type="entry name" value="Nucleotide_cyclase"/>
</dbReference>
<dbReference type="Gene3D" id="3.30.70.270">
    <property type="match status" value="1"/>
</dbReference>
<dbReference type="CDD" id="cd00130">
    <property type="entry name" value="PAS"/>
    <property type="match status" value="2"/>
</dbReference>
<dbReference type="SUPFAM" id="SSF55785">
    <property type="entry name" value="PYP-like sensor domain (PAS domain)"/>
    <property type="match status" value="2"/>
</dbReference>
<dbReference type="STRING" id="1348657.M622_10495"/>
<evidence type="ECO:0000259" key="3">
    <source>
        <dbReference type="PROSITE" id="PS50887"/>
    </source>
</evidence>
<evidence type="ECO:0000259" key="1">
    <source>
        <dbReference type="PROSITE" id="PS50112"/>
    </source>
</evidence>
<dbReference type="NCBIfam" id="TIGR00254">
    <property type="entry name" value="GGDEF"/>
    <property type="match status" value="1"/>
</dbReference>
<dbReference type="eggNOG" id="COG2199">
    <property type="taxonomic scope" value="Bacteria"/>
</dbReference>
<evidence type="ECO:0000313" key="4">
    <source>
        <dbReference type="EMBL" id="EPZ16940.1"/>
    </source>
</evidence>
<dbReference type="PROSITE" id="PS50113">
    <property type="entry name" value="PAC"/>
    <property type="match status" value="1"/>
</dbReference>
<dbReference type="NCBIfam" id="TIGR00229">
    <property type="entry name" value="sensory_box"/>
    <property type="match status" value="2"/>
</dbReference>
<dbReference type="Proteomes" id="UP000015455">
    <property type="component" value="Unassembled WGS sequence"/>
</dbReference>
<dbReference type="InterPro" id="IPR000700">
    <property type="entry name" value="PAS-assoc_C"/>
</dbReference>
<dbReference type="Gene3D" id="3.30.450.20">
    <property type="entry name" value="PAS domain"/>
    <property type="match status" value="2"/>
</dbReference>